<dbReference type="InParanoid" id="A0A0C3NUC8"/>
<reference evidence="2" key="2">
    <citation type="submission" date="2015-01" db="EMBL/GenBank/DDBJ databases">
        <title>Evolutionary Origins and Diversification of the Mycorrhizal Mutualists.</title>
        <authorList>
            <consortium name="DOE Joint Genome Institute"/>
            <consortium name="Mycorrhizal Genomics Consortium"/>
            <person name="Kohler A."/>
            <person name="Kuo A."/>
            <person name="Nagy L.G."/>
            <person name="Floudas D."/>
            <person name="Copeland A."/>
            <person name="Barry K.W."/>
            <person name="Cichocki N."/>
            <person name="Veneault-Fourrey C."/>
            <person name="LaButti K."/>
            <person name="Lindquist E.A."/>
            <person name="Lipzen A."/>
            <person name="Lundell T."/>
            <person name="Morin E."/>
            <person name="Murat C."/>
            <person name="Riley R."/>
            <person name="Ohm R."/>
            <person name="Sun H."/>
            <person name="Tunlid A."/>
            <person name="Henrissat B."/>
            <person name="Grigoriev I.V."/>
            <person name="Hibbett D.S."/>
            <person name="Martin F."/>
        </authorList>
    </citation>
    <scope>NUCLEOTIDE SEQUENCE [LARGE SCALE GENOMIC DNA]</scope>
    <source>
        <strain evidence="2">Marx 270</strain>
    </source>
</reference>
<gene>
    <name evidence="1" type="ORF">M404DRAFT_30850</name>
</gene>
<accession>A0A0C3NUC8</accession>
<sequence>MTLPAAEKWLQDLLRDKYVYEYWQEAFNAVMGAEGDATQAVAGVEKLAQAALHCTGLTIKIPPHTDLPQLVALKEALSNSIKILKLHNWIIGLPSTTDKVLDPKEEQEIGESQYAFEGRDTEIVSAVQHELAIKQGKVVELESDDEAQQTPLKLDYADLINMCKTIESACVQVSDANLLLDLARLLCWFHGMLHHEELRNACTQTKLEQYFIGK</sequence>
<proteinExistence type="predicted"/>
<dbReference type="OrthoDB" id="3048787at2759"/>
<evidence type="ECO:0000313" key="1">
    <source>
        <dbReference type="EMBL" id="KIN99055.1"/>
    </source>
</evidence>
<name>A0A0C3NUC8_PISTI</name>
<dbReference type="HOGENOM" id="CLU_088458_1_0_1"/>
<evidence type="ECO:0000313" key="2">
    <source>
        <dbReference type="Proteomes" id="UP000054217"/>
    </source>
</evidence>
<reference evidence="1 2" key="1">
    <citation type="submission" date="2014-04" db="EMBL/GenBank/DDBJ databases">
        <authorList>
            <consortium name="DOE Joint Genome Institute"/>
            <person name="Kuo A."/>
            <person name="Kohler A."/>
            <person name="Costa M.D."/>
            <person name="Nagy L.G."/>
            <person name="Floudas D."/>
            <person name="Copeland A."/>
            <person name="Barry K.W."/>
            <person name="Cichocki N."/>
            <person name="Veneault-Fourrey C."/>
            <person name="LaButti K."/>
            <person name="Lindquist E.A."/>
            <person name="Lipzen A."/>
            <person name="Lundell T."/>
            <person name="Morin E."/>
            <person name="Murat C."/>
            <person name="Sun H."/>
            <person name="Tunlid A."/>
            <person name="Henrissat B."/>
            <person name="Grigoriev I.V."/>
            <person name="Hibbett D.S."/>
            <person name="Martin F."/>
            <person name="Nordberg H.P."/>
            <person name="Cantor M.N."/>
            <person name="Hua S.X."/>
        </authorList>
    </citation>
    <scope>NUCLEOTIDE SEQUENCE [LARGE SCALE GENOMIC DNA]</scope>
    <source>
        <strain evidence="1 2">Marx 270</strain>
    </source>
</reference>
<protein>
    <submittedName>
        <fullName evidence="1">Uncharacterized protein</fullName>
    </submittedName>
</protein>
<dbReference type="EMBL" id="KN832009">
    <property type="protein sequence ID" value="KIN99055.1"/>
    <property type="molecule type" value="Genomic_DNA"/>
</dbReference>
<dbReference type="Proteomes" id="UP000054217">
    <property type="component" value="Unassembled WGS sequence"/>
</dbReference>
<keyword evidence="2" id="KW-1185">Reference proteome</keyword>
<dbReference type="AlphaFoldDB" id="A0A0C3NUC8"/>
<organism evidence="1 2">
    <name type="scientific">Pisolithus tinctorius Marx 270</name>
    <dbReference type="NCBI Taxonomy" id="870435"/>
    <lineage>
        <taxon>Eukaryota</taxon>
        <taxon>Fungi</taxon>
        <taxon>Dikarya</taxon>
        <taxon>Basidiomycota</taxon>
        <taxon>Agaricomycotina</taxon>
        <taxon>Agaricomycetes</taxon>
        <taxon>Agaricomycetidae</taxon>
        <taxon>Boletales</taxon>
        <taxon>Sclerodermatineae</taxon>
        <taxon>Pisolithaceae</taxon>
        <taxon>Pisolithus</taxon>
    </lineage>
</organism>